<feature type="domain" description="Anti-sigma-28 factor FlgM C-terminal" evidence="7">
    <location>
        <begin position="38"/>
        <end position="91"/>
    </location>
</feature>
<dbReference type="EMBL" id="WXEY01000005">
    <property type="protein sequence ID" value="MZP29480.1"/>
    <property type="molecule type" value="Genomic_DNA"/>
</dbReference>
<dbReference type="OrthoDB" id="1683949at2"/>
<keyword evidence="5" id="KW-0805">Transcription regulation</keyword>
<protein>
    <recommendedName>
        <fullName evidence="2">Negative regulator of flagellin synthesis</fullName>
    </recommendedName>
</protein>
<evidence type="ECO:0000256" key="3">
    <source>
        <dbReference type="ARBA" id="ARBA00022491"/>
    </source>
</evidence>
<evidence type="ECO:0000256" key="1">
    <source>
        <dbReference type="ARBA" id="ARBA00005322"/>
    </source>
</evidence>
<dbReference type="NCBIfam" id="TIGR03824">
    <property type="entry name" value="FlgM_jcvi"/>
    <property type="match status" value="1"/>
</dbReference>
<evidence type="ECO:0000256" key="2">
    <source>
        <dbReference type="ARBA" id="ARBA00017823"/>
    </source>
</evidence>
<evidence type="ECO:0000259" key="7">
    <source>
        <dbReference type="Pfam" id="PF04316"/>
    </source>
</evidence>
<dbReference type="GO" id="GO:0045892">
    <property type="term" value="P:negative regulation of DNA-templated transcription"/>
    <property type="evidence" value="ECO:0007669"/>
    <property type="project" value="InterPro"/>
</dbReference>
<keyword evidence="9" id="KW-1185">Reference proteome</keyword>
<dbReference type="InterPro" id="IPR031316">
    <property type="entry name" value="FlgM_C"/>
</dbReference>
<evidence type="ECO:0000256" key="5">
    <source>
        <dbReference type="ARBA" id="ARBA00023015"/>
    </source>
</evidence>
<reference evidence="8 9" key="1">
    <citation type="submission" date="2020-01" db="EMBL/GenBank/DDBJ databases">
        <title>Whole-genome sequence of Heliobacterium undosum DSM 13378.</title>
        <authorList>
            <person name="Kyndt J.A."/>
            <person name="Meyer T.E."/>
        </authorList>
    </citation>
    <scope>NUCLEOTIDE SEQUENCE [LARGE SCALE GENOMIC DNA]</scope>
    <source>
        <strain evidence="8 9">DSM 13378</strain>
    </source>
</reference>
<accession>A0A845L4C2</accession>
<evidence type="ECO:0000313" key="8">
    <source>
        <dbReference type="EMBL" id="MZP29480.1"/>
    </source>
</evidence>
<keyword evidence="8" id="KW-0966">Cell projection</keyword>
<dbReference type="SUPFAM" id="SSF101498">
    <property type="entry name" value="Anti-sigma factor FlgM"/>
    <property type="match status" value="1"/>
</dbReference>
<name>A0A845L4C2_9FIRM</name>
<dbReference type="AlphaFoldDB" id="A0A845L4C2"/>
<dbReference type="Pfam" id="PF04316">
    <property type="entry name" value="FlgM"/>
    <property type="match status" value="1"/>
</dbReference>
<dbReference type="Proteomes" id="UP000463470">
    <property type="component" value="Unassembled WGS sequence"/>
</dbReference>
<gene>
    <name evidence="8" type="primary">flgM</name>
    <name evidence="8" type="ORF">GTO91_07145</name>
</gene>
<dbReference type="InterPro" id="IPR035890">
    <property type="entry name" value="Anti-sigma-28_factor_FlgM_sf"/>
</dbReference>
<dbReference type="GO" id="GO:0044781">
    <property type="term" value="P:bacterial-type flagellum organization"/>
    <property type="evidence" value="ECO:0007669"/>
    <property type="project" value="UniProtKB-KW"/>
</dbReference>
<sequence length="102" mass="11089">MIISSNQIQHALQVYGAKRVDKAKNVQEAGTAQGMRQDSLNVSDEARLLQASLKAVREAPEVRAERIAALGEAVRSGTYHVTGEQIAEKMLGRSLADQTDLE</sequence>
<keyword evidence="3" id="KW-0678">Repressor</keyword>
<comment type="similarity">
    <text evidence="1">Belongs to the FlgM family.</text>
</comment>
<evidence type="ECO:0000256" key="4">
    <source>
        <dbReference type="ARBA" id="ARBA00022795"/>
    </source>
</evidence>
<keyword evidence="8" id="KW-0969">Cilium</keyword>
<organism evidence="8 9">
    <name type="scientific">Heliomicrobium undosum</name>
    <dbReference type="NCBI Taxonomy" id="121734"/>
    <lineage>
        <taxon>Bacteria</taxon>
        <taxon>Bacillati</taxon>
        <taxon>Bacillota</taxon>
        <taxon>Clostridia</taxon>
        <taxon>Eubacteriales</taxon>
        <taxon>Heliobacteriaceae</taxon>
        <taxon>Heliomicrobium</taxon>
    </lineage>
</organism>
<keyword evidence="6" id="KW-0804">Transcription</keyword>
<comment type="caution">
    <text evidence="8">The sequence shown here is derived from an EMBL/GenBank/DDBJ whole genome shotgun (WGS) entry which is preliminary data.</text>
</comment>
<evidence type="ECO:0000313" key="9">
    <source>
        <dbReference type="Proteomes" id="UP000463470"/>
    </source>
</evidence>
<keyword evidence="8" id="KW-0282">Flagellum</keyword>
<proteinExistence type="inferred from homology"/>
<dbReference type="InterPro" id="IPR007412">
    <property type="entry name" value="FlgM"/>
</dbReference>
<dbReference type="RefSeq" id="WP_161256993.1">
    <property type="nucleotide sequence ID" value="NZ_WXEY01000005.1"/>
</dbReference>
<evidence type="ECO:0000256" key="6">
    <source>
        <dbReference type="ARBA" id="ARBA00023163"/>
    </source>
</evidence>
<keyword evidence="4" id="KW-1005">Bacterial flagellum biogenesis</keyword>